<evidence type="ECO:0000313" key="4">
    <source>
        <dbReference type="Proteomes" id="UP000178869"/>
    </source>
</evidence>
<accession>A0A1G2PEA6</accession>
<proteinExistence type="predicted"/>
<evidence type="ECO:0000256" key="1">
    <source>
        <dbReference type="SAM" id="Coils"/>
    </source>
</evidence>
<sequence length="603" mass="67941">MSILSSKKQKTPSSQETERILAEAGQVFARGITTLKDLVAPAALEFGQNFIKVGERYCRTFFIFTYPRYLSTNWFAPIINMDAVMDISMHIHPIDTGMILKKLRKKVAEVESQIAIEEEKGLVRDPILETAYEDVEELRDKLQQASSHLFQFSLYITVWSKTPEELDKQETVLRSLLEGKLVYAKPAVFQQSEALKSAFPYNEDWLNITNNLDSESLATIFPFVSFDLTTDKGIMYGVNRHNNSLVIFDRFSLPNANTVIFGQSGGGKSYAMKLEILRSLMVGVDVIIIDPENEYERLAEAVGGSYFKISLTSQNKINPFDLPRVVEGESQADIFRSHLLELTGLLRIMLGTINETQEALMDTAVEETYASRNITPESDFKNINPPVLKDFITVLESLVGGDELAARLKKFTEGTSAGFVDQPSNLDLNNNLVVFNIRDLEDSLRPIAMYMILHHIWNVVRGSLKKRMLVVDEAWWVMQHEDGGSFLYSIAKRARKYYLGLSTITQDVNDFLNSKYGQPLITNSSLQILFKQSPATIEAVKQAFNLTDEEKYLLLEAAVGEGLFFAGLKHVAIKVVASYTEDKIITSDPEQLVALKQSRSPNS</sequence>
<feature type="domain" description="TraG P-loop" evidence="2">
    <location>
        <begin position="253"/>
        <end position="556"/>
    </location>
</feature>
<protein>
    <submittedName>
        <fullName evidence="3">Conjugal transfer protein TraC</fullName>
    </submittedName>
</protein>
<dbReference type="Pfam" id="PF19044">
    <property type="entry name" value="P-loop_TraG"/>
    <property type="match status" value="1"/>
</dbReference>
<dbReference type="PANTHER" id="PTHR30121">
    <property type="entry name" value="UNCHARACTERIZED PROTEIN YJGR-RELATED"/>
    <property type="match status" value="1"/>
</dbReference>
<organism evidence="3 4">
    <name type="scientific">Candidatus Terrybacteria bacterium RIFCSPHIGHO2_01_FULL_43_35</name>
    <dbReference type="NCBI Taxonomy" id="1802361"/>
    <lineage>
        <taxon>Bacteria</taxon>
        <taxon>Candidatus Terryibacteriota</taxon>
    </lineage>
</organism>
<comment type="caution">
    <text evidence="3">The sequence shown here is derived from an EMBL/GenBank/DDBJ whole genome shotgun (WGS) entry which is preliminary data.</text>
</comment>
<dbReference type="InterPro" id="IPR043964">
    <property type="entry name" value="P-loop_TraG"/>
</dbReference>
<evidence type="ECO:0000259" key="2">
    <source>
        <dbReference type="Pfam" id="PF19044"/>
    </source>
</evidence>
<feature type="coiled-coil region" evidence="1">
    <location>
        <begin position="100"/>
        <end position="148"/>
    </location>
</feature>
<dbReference type="NCBIfam" id="NF045971">
    <property type="entry name" value="conju_CD1110"/>
    <property type="match status" value="1"/>
</dbReference>
<evidence type="ECO:0000313" key="3">
    <source>
        <dbReference type="EMBL" id="OHA46674.1"/>
    </source>
</evidence>
<dbReference type="SUPFAM" id="SSF52540">
    <property type="entry name" value="P-loop containing nucleoside triphosphate hydrolases"/>
    <property type="match status" value="1"/>
</dbReference>
<gene>
    <name evidence="3" type="ORF">A2828_02100</name>
</gene>
<dbReference type="EMBL" id="MHSR01000013">
    <property type="protein sequence ID" value="OHA46674.1"/>
    <property type="molecule type" value="Genomic_DNA"/>
</dbReference>
<name>A0A1G2PEA6_9BACT</name>
<dbReference type="AlphaFoldDB" id="A0A1G2PEA6"/>
<dbReference type="InterPro" id="IPR051162">
    <property type="entry name" value="T4SS_component"/>
</dbReference>
<dbReference type="Gene3D" id="3.40.50.300">
    <property type="entry name" value="P-loop containing nucleotide triphosphate hydrolases"/>
    <property type="match status" value="1"/>
</dbReference>
<dbReference type="Gene3D" id="1.10.8.730">
    <property type="match status" value="1"/>
</dbReference>
<dbReference type="PANTHER" id="PTHR30121:SF6">
    <property type="entry name" value="SLR6007 PROTEIN"/>
    <property type="match status" value="1"/>
</dbReference>
<keyword evidence="1" id="KW-0175">Coiled coil</keyword>
<dbReference type="InterPro" id="IPR027417">
    <property type="entry name" value="P-loop_NTPase"/>
</dbReference>
<dbReference type="Proteomes" id="UP000178869">
    <property type="component" value="Unassembled WGS sequence"/>
</dbReference>
<reference evidence="3 4" key="1">
    <citation type="journal article" date="2016" name="Nat. Commun.">
        <title>Thousands of microbial genomes shed light on interconnected biogeochemical processes in an aquifer system.</title>
        <authorList>
            <person name="Anantharaman K."/>
            <person name="Brown C.T."/>
            <person name="Hug L.A."/>
            <person name="Sharon I."/>
            <person name="Castelle C.J."/>
            <person name="Probst A.J."/>
            <person name="Thomas B.C."/>
            <person name="Singh A."/>
            <person name="Wilkins M.J."/>
            <person name="Karaoz U."/>
            <person name="Brodie E.L."/>
            <person name="Williams K.H."/>
            <person name="Hubbard S.S."/>
            <person name="Banfield J.F."/>
        </authorList>
    </citation>
    <scope>NUCLEOTIDE SEQUENCE [LARGE SCALE GENOMIC DNA]</scope>
</reference>